<keyword evidence="5" id="KW-0829">Tyrosine-protein kinase</keyword>
<dbReference type="PANTHER" id="PTHR24416">
    <property type="entry name" value="TYROSINE-PROTEIN KINASE RECEPTOR"/>
    <property type="match status" value="1"/>
</dbReference>
<name>A0A8B7ZMV5_ACAPL</name>
<evidence type="ECO:0000313" key="7">
    <source>
        <dbReference type="Proteomes" id="UP000694845"/>
    </source>
</evidence>
<dbReference type="PANTHER" id="PTHR24416:SF621">
    <property type="entry name" value="TYROSINE KINASE RECEPTOR CAD96CA"/>
    <property type="match status" value="1"/>
</dbReference>
<keyword evidence="7" id="KW-1185">Reference proteome</keyword>
<dbReference type="PROSITE" id="PS50011">
    <property type="entry name" value="PROTEIN_KINASE_DOM"/>
    <property type="match status" value="1"/>
</dbReference>
<dbReference type="GO" id="GO:0043235">
    <property type="term" value="C:receptor complex"/>
    <property type="evidence" value="ECO:0007669"/>
    <property type="project" value="TreeGrafter"/>
</dbReference>
<accession>A0A8B7ZMV5</accession>
<dbReference type="RefSeq" id="XP_022106392.1">
    <property type="nucleotide sequence ID" value="XM_022250700.1"/>
</dbReference>
<feature type="domain" description="Protein kinase" evidence="6">
    <location>
        <begin position="1"/>
        <end position="198"/>
    </location>
</feature>
<dbReference type="PIRSF" id="PIRSF000654">
    <property type="entry name" value="Integrin-linked_kinase"/>
    <property type="match status" value="1"/>
</dbReference>
<dbReference type="OrthoDB" id="28230at2759"/>
<evidence type="ECO:0000256" key="1">
    <source>
        <dbReference type="ARBA" id="ARBA00022679"/>
    </source>
</evidence>
<evidence type="ECO:0000256" key="2">
    <source>
        <dbReference type="ARBA" id="ARBA00022741"/>
    </source>
</evidence>
<gene>
    <name evidence="8" type="primary">LOC110987708</name>
</gene>
<evidence type="ECO:0000256" key="5">
    <source>
        <dbReference type="ARBA" id="ARBA00023137"/>
    </source>
</evidence>
<dbReference type="InterPro" id="IPR008266">
    <property type="entry name" value="Tyr_kinase_AS"/>
</dbReference>
<dbReference type="GO" id="GO:0004714">
    <property type="term" value="F:transmembrane receptor protein tyrosine kinase activity"/>
    <property type="evidence" value="ECO:0007669"/>
    <property type="project" value="TreeGrafter"/>
</dbReference>
<dbReference type="Gene3D" id="1.10.510.10">
    <property type="entry name" value="Transferase(Phosphotransferase) domain 1"/>
    <property type="match status" value="1"/>
</dbReference>
<dbReference type="GeneID" id="110987708"/>
<keyword evidence="1" id="KW-0808">Transferase</keyword>
<dbReference type="Proteomes" id="UP000694845">
    <property type="component" value="Unplaced"/>
</dbReference>
<dbReference type="PRINTS" id="PR00109">
    <property type="entry name" value="TYRKINASE"/>
</dbReference>
<dbReference type="InterPro" id="IPR000719">
    <property type="entry name" value="Prot_kinase_dom"/>
</dbReference>
<dbReference type="PROSITE" id="PS00109">
    <property type="entry name" value="PROTEIN_KINASE_TYR"/>
    <property type="match status" value="1"/>
</dbReference>
<dbReference type="SUPFAM" id="SSF56112">
    <property type="entry name" value="Protein kinase-like (PK-like)"/>
    <property type="match status" value="1"/>
</dbReference>
<dbReference type="SMART" id="SM00219">
    <property type="entry name" value="TyrKc"/>
    <property type="match status" value="1"/>
</dbReference>
<dbReference type="GO" id="GO:0007169">
    <property type="term" value="P:cell surface receptor protein tyrosine kinase signaling pathway"/>
    <property type="evidence" value="ECO:0007669"/>
    <property type="project" value="TreeGrafter"/>
</dbReference>
<proteinExistence type="predicted"/>
<keyword evidence="4" id="KW-0067">ATP-binding</keyword>
<dbReference type="InterPro" id="IPR050122">
    <property type="entry name" value="RTK"/>
</dbReference>
<evidence type="ECO:0000259" key="6">
    <source>
        <dbReference type="PROSITE" id="PS50011"/>
    </source>
</evidence>
<dbReference type="CDD" id="cd00192">
    <property type="entry name" value="PTKc"/>
    <property type="match status" value="1"/>
</dbReference>
<keyword evidence="2" id="KW-0547">Nucleotide-binding</keyword>
<dbReference type="InterPro" id="IPR001245">
    <property type="entry name" value="Ser-Thr/Tyr_kinase_cat_dom"/>
</dbReference>
<evidence type="ECO:0000313" key="8">
    <source>
        <dbReference type="RefSeq" id="XP_022106392.1"/>
    </source>
</evidence>
<keyword evidence="3" id="KW-0418">Kinase</keyword>
<dbReference type="FunFam" id="1.10.510.10:FF:000554">
    <property type="entry name" value="Predicted protein"/>
    <property type="match status" value="1"/>
</dbReference>
<dbReference type="GO" id="GO:0005524">
    <property type="term" value="F:ATP binding"/>
    <property type="evidence" value="ECO:0007669"/>
    <property type="project" value="UniProtKB-KW"/>
</dbReference>
<dbReference type="AlphaFoldDB" id="A0A8B7ZMV5"/>
<evidence type="ECO:0000256" key="3">
    <source>
        <dbReference type="ARBA" id="ARBA00022777"/>
    </source>
</evidence>
<dbReference type="Pfam" id="PF07714">
    <property type="entry name" value="PK_Tyr_Ser-Thr"/>
    <property type="match status" value="1"/>
</dbReference>
<dbReference type="OMA" id="REAINCK"/>
<dbReference type="GO" id="GO:0005886">
    <property type="term" value="C:plasma membrane"/>
    <property type="evidence" value="ECO:0007669"/>
    <property type="project" value="TreeGrafter"/>
</dbReference>
<organism evidence="7 8">
    <name type="scientific">Acanthaster planci</name>
    <name type="common">Crown-of-thorns starfish</name>
    <dbReference type="NCBI Taxonomy" id="133434"/>
    <lineage>
        <taxon>Eukaryota</taxon>
        <taxon>Metazoa</taxon>
        <taxon>Echinodermata</taxon>
        <taxon>Eleutherozoa</taxon>
        <taxon>Asterozoa</taxon>
        <taxon>Asteroidea</taxon>
        <taxon>Valvatacea</taxon>
        <taxon>Valvatida</taxon>
        <taxon>Acanthasteridae</taxon>
        <taxon>Acanthaster</taxon>
    </lineage>
</organism>
<protein>
    <submittedName>
        <fullName evidence="8">Tyrosine kinase receptor Cad96Ca-like</fullName>
    </submittedName>
</protein>
<dbReference type="KEGG" id="aplc:110987708"/>
<dbReference type="InterPro" id="IPR011009">
    <property type="entry name" value="Kinase-like_dom_sf"/>
</dbReference>
<reference evidence="8" key="1">
    <citation type="submission" date="2025-08" db="UniProtKB">
        <authorList>
            <consortium name="RefSeq"/>
        </authorList>
    </citation>
    <scope>IDENTIFICATION</scope>
</reference>
<dbReference type="InterPro" id="IPR020635">
    <property type="entry name" value="Tyr_kinase_cat_dom"/>
</dbReference>
<sequence length="237" mass="27215">MIMEYVPNGTLEAYITKKRVAWTEANLTTGLMKEAMSPIRILMFAFQIASGMEYLSSMNLVHRDLATRNVLLGEGITCKLCDFGLTRDVTRTGQYKQTSENAVPFRWMALECLCHNTYTTKSDVWSFGVLLWELVTLGAQPYTDMSLEAVVIYLLEGFRLPRPAHCGKEIYDLMLACWNTDPELRPSFIDLRQRLDYLLEFYPDILDMTQFTADLYLYQNPLAQTCLIPEDNQQLSG</sequence>
<evidence type="ECO:0000256" key="4">
    <source>
        <dbReference type="ARBA" id="ARBA00022840"/>
    </source>
</evidence>